<evidence type="ECO:0000313" key="6">
    <source>
        <dbReference type="Proteomes" id="UP000192769"/>
    </source>
</evidence>
<reference evidence="5 6" key="1">
    <citation type="submission" date="2017-02" db="EMBL/GenBank/DDBJ databases">
        <title>Whole genome shotgun sequence of Pantoea agglomerans strain AS1 isolated from a cycad, Zamia floridana in Central Florida, USA.</title>
        <authorList>
            <person name="Lata P."/>
            <person name="Govindarajan S."/>
            <person name="Qi F."/>
            <person name="Li J.-L."/>
            <person name="Maurya S.K."/>
            <person name="Sahoo M.K."/>
        </authorList>
    </citation>
    <scope>NUCLEOTIDE SEQUENCE [LARGE SCALE GENOMIC DNA]</scope>
    <source>
        <strain evidence="5 6">AS1</strain>
    </source>
</reference>
<feature type="domain" description="HTH araC/xylS-type" evidence="4">
    <location>
        <begin position="238"/>
        <end position="336"/>
    </location>
</feature>
<dbReference type="Pfam" id="PF01965">
    <property type="entry name" value="DJ-1_PfpI"/>
    <property type="match status" value="1"/>
</dbReference>
<dbReference type="InterPro" id="IPR029062">
    <property type="entry name" value="Class_I_gatase-like"/>
</dbReference>
<dbReference type="InterPro" id="IPR018062">
    <property type="entry name" value="HTH_AraC-typ_CS"/>
</dbReference>
<dbReference type="Proteomes" id="UP000192769">
    <property type="component" value="Unassembled WGS sequence"/>
</dbReference>
<dbReference type="Gene3D" id="3.40.50.880">
    <property type="match status" value="1"/>
</dbReference>
<dbReference type="PANTHER" id="PTHR43130">
    <property type="entry name" value="ARAC-FAMILY TRANSCRIPTIONAL REGULATOR"/>
    <property type="match status" value="1"/>
</dbReference>
<keyword evidence="6" id="KW-1185">Reference proteome</keyword>
<accession>A0A1V9DA47</accession>
<gene>
    <name evidence="5" type="ORF">B2J69_21530</name>
</gene>
<dbReference type="PROSITE" id="PS01124">
    <property type="entry name" value="HTH_ARAC_FAMILY_2"/>
    <property type="match status" value="1"/>
</dbReference>
<dbReference type="EMBL" id="MWUE01000033">
    <property type="protein sequence ID" value="OQP30812.1"/>
    <property type="molecule type" value="Genomic_DNA"/>
</dbReference>
<name>A0A1V9DA47_9GAMM</name>
<evidence type="ECO:0000256" key="1">
    <source>
        <dbReference type="ARBA" id="ARBA00023015"/>
    </source>
</evidence>
<comment type="caution">
    <text evidence="5">The sequence shown here is derived from an EMBL/GenBank/DDBJ whole genome shotgun (WGS) entry which is preliminary data.</text>
</comment>
<keyword evidence="3" id="KW-0804">Transcription</keyword>
<keyword evidence="1" id="KW-0805">Transcription regulation</keyword>
<dbReference type="Gene3D" id="1.10.10.60">
    <property type="entry name" value="Homeodomain-like"/>
    <property type="match status" value="1"/>
</dbReference>
<dbReference type="SUPFAM" id="SSF52317">
    <property type="entry name" value="Class I glutamine amidotransferase-like"/>
    <property type="match status" value="1"/>
</dbReference>
<evidence type="ECO:0000313" key="5">
    <source>
        <dbReference type="EMBL" id="OQP30812.1"/>
    </source>
</evidence>
<evidence type="ECO:0000259" key="4">
    <source>
        <dbReference type="PROSITE" id="PS01124"/>
    </source>
</evidence>
<dbReference type="InterPro" id="IPR009057">
    <property type="entry name" value="Homeodomain-like_sf"/>
</dbReference>
<dbReference type="InterPro" id="IPR018060">
    <property type="entry name" value="HTH_AraC"/>
</dbReference>
<dbReference type="GO" id="GO:0003700">
    <property type="term" value="F:DNA-binding transcription factor activity"/>
    <property type="evidence" value="ECO:0007669"/>
    <property type="project" value="InterPro"/>
</dbReference>
<sequence>MSTSAYSLDDKGNKVNVKPDFRIGFILMNKFTLHPVAELIDPIRFAADTEYESRQIFCQWEWMTWNNQPVISSCGLSITPTSLLNLEAQWDYIVIAGGLLEATLNPTEEMLNAIRQLHARQIPIITLDSSSFVVARAGLLDGKRCAIHFTTRDEFRARFPRVTPVLDQTYISDGGIISCPGGTSIELSIDIIRRHCGEKSAVKAMKYMMTESGEEKRSPQGSDRLDKAINRYEEEAVQRTIDYMKAHLSSRASLRDITHLMKVPLRQLNQAFLRSTGDTAAVHWRKIRLSHARTLMTNTSASIDEIAMLCGFSNASHLISWFRKHYGETPASYRKRRREVERLSKKG</sequence>
<dbReference type="OrthoDB" id="6057514at2"/>
<dbReference type="PANTHER" id="PTHR43130:SF3">
    <property type="entry name" value="HTH-TYPE TRANSCRIPTIONAL REGULATOR RV1931C"/>
    <property type="match status" value="1"/>
</dbReference>
<proteinExistence type="predicted"/>
<dbReference type="GO" id="GO:0043565">
    <property type="term" value="F:sequence-specific DNA binding"/>
    <property type="evidence" value="ECO:0007669"/>
    <property type="project" value="InterPro"/>
</dbReference>
<dbReference type="SMART" id="SM00342">
    <property type="entry name" value="HTH_ARAC"/>
    <property type="match status" value="1"/>
</dbReference>
<organism evidence="5 6">
    <name type="scientific">Pantoea latae</name>
    <dbReference type="NCBI Taxonomy" id="1964541"/>
    <lineage>
        <taxon>Bacteria</taxon>
        <taxon>Pseudomonadati</taxon>
        <taxon>Pseudomonadota</taxon>
        <taxon>Gammaproteobacteria</taxon>
        <taxon>Enterobacterales</taxon>
        <taxon>Erwiniaceae</taxon>
        <taxon>Pantoea</taxon>
    </lineage>
</organism>
<dbReference type="AlphaFoldDB" id="A0A1V9DA47"/>
<dbReference type="CDD" id="cd03136">
    <property type="entry name" value="GATase1_AraC_ArgR_like"/>
    <property type="match status" value="1"/>
</dbReference>
<dbReference type="Pfam" id="PF12833">
    <property type="entry name" value="HTH_18"/>
    <property type="match status" value="1"/>
</dbReference>
<dbReference type="InterPro" id="IPR052158">
    <property type="entry name" value="INH-QAR"/>
</dbReference>
<keyword evidence="2" id="KW-0238">DNA-binding</keyword>
<dbReference type="SUPFAM" id="SSF46689">
    <property type="entry name" value="Homeodomain-like"/>
    <property type="match status" value="1"/>
</dbReference>
<protein>
    <submittedName>
        <fullName evidence="5">AraC family transcriptional regulator</fullName>
    </submittedName>
</protein>
<dbReference type="InterPro" id="IPR002818">
    <property type="entry name" value="DJ-1/PfpI"/>
</dbReference>
<evidence type="ECO:0000256" key="3">
    <source>
        <dbReference type="ARBA" id="ARBA00023163"/>
    </source>
</evidence>
<evidence type="ECO:0000256" key="2">
    <source>
        <dbReference type="ARBA" id="ARBA00023125"/>
    </source>
</evidence>
<dbReference type="PROSITE" id="PS00041">
    <property type="entry name" value="HTH_ARAC_FAMILY_1"/>
    <property type="match status" value="1"/>
</dbReference>